<protein>
    <submittedName>
        <fullName evidence="1">Uncharacterized protein</fullName>
    </submittedName>
</protein>
<accession>A0AAE0IJA1</accession>
<evidence type="ECO:0000313" key="2">
    <source>
        <dbReference type="Proteomes" id="UP001283341"/>
    </source>
</evidence>
<reference evidence="1" key="2">
    <citation type="submission" date="2023-06" db="EMBL/GenBank/DDBJ databases">
        <authorList>
            <consortium name="Lawrence Berkeley National Laboratory"/>
            <person name="Haridas S."/>
            <person name="Hensen N."/>
            <person name="Bonometti L."/>
            <person name="Westerberg I."/>
            <person name="Brannstrom I.O."/>
            <person name="Guillou S."/>
            <person name="Cros-Aarteil S."/>
            <person name="Calhoun S."/>
            <person name="Kuo A."/>
            <person name="Mondo S."/>
            <person name="Pangilinan J."/>
            <person name="Riley R."/>
            <person name="Labutti K."/>
            <person name="Andreopoulos B."/>
            <person name="Lipzen A."/>
            <person name="Chen C."/>
            <person name="Yanf M."/>
            <person name="Daum C."/>
            <person name="Ng V."/>
            <person name="Clum A."/>
            <person name="Steindorff A."/>
            <person name="Ohm R."/>
            <person name="Martin F."/>
            <person name="Silar P."/>
            <person name="Natvig D."/>
            <person name="Lalanne C."/>
            <person name="Gautier V."/>
            <person name="Ament-Velasquez S.L."/>
            <person name="Kruys A."/>
            <person name="Hutchinson M.I."/>
            <person name="Powell A.J."/>
            <person name="Barry K."/>
            <person name="Miller A.N."/>
            <person name="Grigoriev I.V."/>
            <person name="Debuchy R."/>
            <person name="Gladieux P."/>
            <person name="Thoren M.H."/>
            <person name="Johannesson H."/>
        </authorList>
    </citation>
    <scope>NUCLEOTIDE SEQUENCE</scope>
    <source>
        <strain evidence="1">CBS 118394</strain>
    </source>
</reference>
<reference evidence="1" key="1">
    <citation type="journal article" date="2023" name="Mol. Phylogenet. Evol.">
        <title>Genome-scale phylogeny and comparative genomics of the fungal order Sordariales.</title>
        <authorList>
            <person name="Hensen N."/>
            <person name="Bonometti L."/>
            <person name="Westerberg I."/>
            <person name="Brannstrom I.O."/>
            <person name="Guillou S."/>
            <person name="Cros-Aarteil S."/>
            <person name="Calhoun S."/>
            <person name="Haridas S."/>
            <person name="Kuo A."/>
            <person name="Mondo S."/>
            <person name="Pangilinan J."/>
            <person name="Riley R."/>
            <person name="LaButti K."/>
            <person name="Andreopoulos B."/>
            <person name="Lipzen A."/>
            <person name="Chen C."/>
            <person name="Yan M."/>
            <person name="Daum C."/>
            <person name="Ng V."/>
            <person name="Clum A."/>
            <person name="Steindorff A."/>
            <person name="Ohm R.A."/>
            <person name="Martin F."/>
            <person name="Silar P."/>
            <person name="Natvig D.O."/>
            <person name="Lalanne C."/>
            <person name="Gautier V."/>
            <person name="Ament-Velasquez S.L."/>
            <person name="Kruys A."/>
            <person name="Hutchinson M.I."/>
            <person name="Powell A.J."/>
            <person name="Barry K."/>
            <person name="Miller A.N."/>
            <person name="Grigoriev I.V."/>
            <person name="Debuchy R."/>
            <person name="Gladieux P."/>
            <person name="Hiltunen Thoren M."/>
            <person name="Johannesson H."/>
        </authorList>
    </citation>
    <scope>NUCLEOTIDE SEQUENCE</scope>
    <source>
        <strain evidence="1">CBS 118394</strain>
    </source>
</reference>
<sequence>MTENAKRRNSIRYIERGHLPWAWLQDQPQKTCSLQEERRWETCGKYDGLVISRANLSNPSLALRSHCDFQVPTLTDIRSRPLTTAAESTTKYQLSTRQYWNPDAARWTQLVDSSHGAPLLHLYYPYLPYLPRLTRRFSIPFRLHPLLTSTISILSIYSRMTVACSFHDRDSRTTTPAPPPIVDPAPLCREFPDPSIASRRSCCAIKAASTLRLTPPRPLSRLSVITGPV</sequence>
<dbReference type="AlphaFoldDB" id="A0AAE0IJA1"/>
<keyword evidence="2" id="KW-1185">Reference proteome</keyword>
<evidence type="ECO:0000313" key="1">
    <source>
        <dbReference type="EMBL" id="KAK3325958.1"/>
    </source>
</evidence>
<comment type="caution">
    <text evidence="1">The sequence shown here is derived from an EMBL/GenBank/DDBJ whole genome shotgun (WGS) entry which is preliminary data.</text>
</comment>
<dbReference type="Proteomes" id="UP001283341">
    <property type="component" value="Unassembled WGS sequence"/>
</dbReference>
<dbReference type="EMBL" id="JAUEDM010000002">
    <property type="protein sequence ID" value="KAK3325958.1"/>
    <property type="molecule type" value="Genomic_DNA"/>
</dbReference>
<organism evidence="1 2">
    <name type="scientific">Apodospora peruviana</name>
    <dbReference type="NCBI Taxonomy" id="516989"/>
    <lineage>
        <taxon>Eukaryota</taxon>
        <taxon>Fungi</taxon>
        <taxon>Dikarya</taxon>
        <taxon>Ascomycota</taxon>
        <taxon>Pezizomycotina</taxon>
        <taxon>Sordariomycetes</taxon>
        <taxon>Sordariomycetidae</taxon>
        <taxon>Sordariales</taxon>
        <taxon>Lasiosphaeriaceae</taxon>
        <taxon>Apodospora</taxon>
    </lineage>
</organism>
<name>A0AAE0IJA1_9PEZI</name>
<gene>
    <name evidence="1" type="ORF">B0H66DRAFT_144268</name>
</gene>
<proteinExistence type="predicted"/>